<keyword evidence="1" id="KW-1133">Transmembrane helix</keyword>
<reference evidence="2 3" key="1">
    <citation type="journal article" date="2015" name="Nature">
        <title>rRNA introns, odd ribosomes, and small enigmatic genomes across a large radiation of phyla.</title>
        <authorList>
            <person name="Brown C.T."/>
            <person name="Hug L.A."/>
            <person name="Thomas B.C."/>
            <person name="Sharon I."/>
            <person name="Castelle C.J."/>
            <person name="Singh A."/>
            <person name="Wilkins M.J."/>
            <person name="Williams K.H."/>
            <person name="Banfield J.F."/>
        </authorList>
    </citation>
    <scope>NUCLEOTIDE SEQUENCE [LARGE SCALE GENOMIC DNA]</scope>
</reference>
<dbReference type="AlphaFoldDB" id="A0A0G1X603"/>
<keyword evidence="1" id="KW-0472">Membrane</keyword>
<gene>
    <name evidence="2" type="ORF">UY20_C0004G0022</name>
</gene>
<accession>A0A0G1X603</accession>
<proteinExistence type="predicted"/>
<feature type="transmembrane region" description="Helical" evidence="1">
    <location>
        <begin position="12"/>
        <end position="34"/>
    </location>
</feature>
<feature type="transmembrane region" description="Helical" evidence="1">
    <location>
        <begin position="95"/>
        <end position="123"/>
    </location>
</feature>
<sequence length="125" mass="14316">MVGSKGNFTNRLTLWFLNYFDFGIVFVAPVYIFWSLGSKFCGTSLARRNNILCFGSITVVCLLIAVYLGIRVLGQIITRRIKTGNLYRDIFIEKFITLSVASVFFFIFMVIIFPIFFIATAVFSY</sequence>
<keyword evidence="1" id="KW-0812">Transmembrane</keyword>
<evidence type="ECO:0000313" key="3">
    <source>
        <dbReference type="Proteomes" id="UP000034403"/>
    </source>
</evidence>
<protein>
    <submittedName>
        <fullName evidence="2">Uncharacterized protein</fullName>
    </submittedName>
</protein>
<feature type="transmembrane region" description="Helical" evidence="1">
    <location>
        <begin position="54"/>
        <end position="74"/>
    </location>
</feature>
<comment type="caution">
    <text evidence="2">The sequence shown here is derived from an EMBL/GenBank/DDBJ whole genome shotgun (WGS) entry which is preliminary data.</text>
</comment>
<organism evidence="2 3">
    <name type="scientific">Candidatus Yanofskybacteria bacterium GW2011_GWA1_48_10</name>
    <dbReference type="NCBI Taxonomy" id="1619022"/>
    <lineage>
        <taxon>Bacteria</taxon>
        <taxon>Candidatus Yanofskyibacteriota</taxon>
    </lineage>
</organism>
<dbReference type="EMBL" id="LCPC01000004">
    <property type="protein sequence ID" value="KKU89840.1"/>
    <property type="molecule type" value="Genomic_DNA"/>
</dbReference>
<evidence type="ECO:0000313" key="2">
    <source>
        <dbReference type="EMBL" id="KKU89840.1"/>
    </source>
</evidence>
<dbReference type="Proteomes" id="UP000034403">
    <property type="component" value="Unassembled WGS sequence"/>
</dbReference>
<name>A0A0G1X603_9BACT</name>
<evidence type="ECO:0000256" key="1">
    <source>
        <dbReference type="SAM" id="Phobius"/>
    </source>
</evidence>